<protein>
    <submittedName>
        <fullName evidence="5">5-oxoprolinase subunit PxpB</fullName>
        <ecNumber evidence="5">3.5.2.9</ecNumber>
    </submittedName>
</protein>
<dbReference type="InterPro" id="IPR003833">
    <property type="entry name" value="CT_C_D"/>
</dbReference>
<keyword evidence="6" id="KW-1185">Reference proteome</keyword>
<dbReference type="GO" id="GO:0005524">
    <property type="term" value="F:ATP binding"/>
    <property type="evidence" value="ECO:0007669"/>
    <property type="project" value="UniProtKB-KW"/>
</dbReference>
<evidence type="ECO:0000256" key="3">
    <source>
        <dbReference type="ARBA" id="ARBA00022840"/>
    </source>
</evidence>
<dbReference type="PANTHER" id="PTHR34698">
    <property type="entry name" value="5-OXOPROLINASE SUBUNIT B"/>
    <property type="match status" value="1"/>
</dbReference>
<keyword evidence="2 5" id="KW-0378">Hydrolase</keyword>
<dbReference type="SMART" id="SM00796">
    <property type="entry name" value="AHS1"/>
    <property type="match status" value="1"/>
</dbReference>
<evidence type="ECO:0000256" key="2">
    <source>
        <dbReference type="ARBA" id="ARBA00022801"/>
    </source>
</evidence>
<evidence type="ECO:0000256" key="1">
    <source>
        <dbReference type="ARBA" id="ARBA00022741"/>
    </source>
</evidence>
<sequence>MEIRQFAENALTIYLGDEIDERINRQLVALRHRIDEMEIEGIGEVVLSYTSLIIYFDIFKTDVDALKAAVDQIDETALLEAEVSYRVIEIPVCYGGEYGPDIDSFEENGLSADEVVELHANKEYLVYMLGFMPGFPYLGGLDERLHKARLETPRVRIPPGSVGIGGKQTGMYPFESPGGWHLLGRTPVPLFDENREETILYEAGDRIIYRPIDASEYKEIASRIEAGDYEIQFEVKGGS</sequence>
<dbReference type="OrthoDB" id="9778567at2"/>
<organism evidence="5 6">
    <name type="scientific">Salinicoccus cyprini</name>
    <dbReference type="NCBI Taxonomy" id="2493691"/>
    <lineage>
        <taxon>Bacteria</taxon>
        <taxon>Bacillati</taxon>
        <taxon>Bacillota</taxon>
        <taxon>Bacilli</taxon>
        <taxon>Bacillales</taxon>
        <taxon>Staphylococcaceae</taxon>
        <taxon>Salinicoccus</taxon>
    </lineage>
</organism>
<dbReference type="PANTHER" id="PTHR34698:SF2">
    <property type="entry name" value="5-OXOPROLINASE SUBUNIT B"/>
    <property type="match status" value="1"/>
</dbReference>
<dbReference type="SUPFAM" id="SSF50891">
    <property type="entry name" value="Cyclophilin-like"/>
    <property type="match status" value="1"/>
</dbReference>
<dbReference type="InterPro" id="IPR010016">
    <property type="entry name" value="PxpB"/>
</dbReference>
<feature type="domain" description="Carboxyltransferase" evidence="4">
    <location>
        <begin position="1"/>
        <end position="201"/>
    </location>
</feature>
<evidence type="ECO:0000259" key="4">
    <source>
        <dbReference type="SMART" id="SM00796"/>
    </source>
</evidence>
<dbReference type="SUPFAM" id="SSF160467">
    <property type="entry name" value="PH0987 N-terminal domain-like"/>
    <property type="match status" value="1"/>
</dbReference>
<name>A0A558AU57_9STAP</name>
<dbReference type="Proteomes" id="UP000315103">
    <property type="component" value="Unassembled WGS sequence"/>
</dbReference>
<proteinExistence type="predicted"/>
<evidence type="ECO:0000313" key="5">
    <source>
        <dbReference type="EMBL" id="TVT27716.1"/>
    </source>
</evidence>
<dbReference type="AlphaFoldDB" id="A0A558AU57"/>
<accession>A0A558AU57</accession>
<dbReference type="InterPro" id="IPR029000">
    <property type="entry name" value="Cyclophilin-like_dom_sf"/>
</dbReference>
<dbReference type="NCBIfam" id="TIGR00370">
    <property type="entry name" value="5-oxoprolinase subunit PxpB"/>
    <property type="match status" value="1"/>
</dbReference>
<dbReference type="RefSeq" id="WP_145288598.1">
    <property type="nucleotide sequence ID" value="NZ_VMSJ01000003.1"/>
</dbReference>
<dbReference type="Gene3D" id="3.30.1360.40">
    <property type="match status" value="1"/>
</dbReference>
<dbReference type="EC" id="3.5.2.9" evidence="5"/>
<keyword evidence="3" id="KW-0067">ATP-binding</keyword>
<comment type="caution">
    <text evidence="5">The sequence shown here is derived from an EMBL/GenBank/DDBJ whole genome shotgun (WGS) entry which is preliminary data.</text>
</comment>
<dbReference type="Pfam" id="PF02682">
    <property type="entry name" value="CT_C_D"/>
    <property type="match status" value="1"/>
</dbReference>
<dbReference type="EMBL" id="VMSJ01000003">
    <property type="protein sequence ID" value="TVT27716.1"/>
    <property type="molecule type" value="Genomic_DNA"/>
</dbReference>
<gene>
    <name evidence="5" type="primary">pxpB</name>
    <name evidence="5" type="ORF">FO441_08395</name>
</gene>
<keyword evidence="1" id="KW-0547">Nucleotide-binding</keyword>
<dbReference type="GO" id="GO:0017168">
    <property type="term" value="F:5-oxoprolinase (ATP-hydrolyzing) activity"/>
    <property type="evidence" value="ECO:0007669"/>
    <property type="project" value="UniProtKB-EC"/>
</dbReference>
<dbReference type="Gene3D" id="2.40.100.10">
    <property type="entry name" value="Cyclophilin-like"/>
    <property type="match status" value="1"/>
</dbReference>
<reference evidence="5 6" key="1">
    <citation type="submission" date="2019-07" db="EMBL/GenBank/DDBJ databases">
        <title>Salinicoccus cyprini sp. nov., isolated from gastro-intestinal tract of mirror carp, Cyprinus carpio var. specularis, collected from Gobind Sagar Reservoir, Himachal Pradesh, India.</title>
        <authorList>
            <person name="Talwar C."/>
            <person name="Singh A.K."/>
            <person name="Lal R."/>
            <person name="Negi R.K."/>
        </authorList>
    </citation>
    <scope>NUCLEOTIDE SEQUENCE [LARGE SCALE GENOMIC DNA]</scope>
    <source>
        <strain evidence="5 6">CT19</strain>
    </source>
</reference>
<evidence type="ECO:0000313" key="6">
    <source>
        <dbReference type="Proteomes" id="UP000315103"/>
    </source>
</evidence>